<reference evidence="3" key="1">
    <citation type="submission" date="2017-04" db="EMBL/GenBank/DDBJ databases">
        <authorList>
            <person name="Varghese N."/>
            <person name="Submissions S."/>
        </authorList>
    </citation>
    <scope>NUCLEOTIDE SEQUENCE [LARGE SCALE GENOMIC DNA]</scope>
    <source>
        <strain evidence="3">DSM 9293</strain>
    </source>
</reference>
<dbReference type="PANTHER" id="PTHR44846:SF1">
    <property type="entry name" value="MANNOSYL-D-GLYCERATE TRANSPORT_METABOLISM SYSTEM REPRESSOR MNGR-RELATED"/>
    <property type="match status" value="1"/>
</dbReference>
<keyword evidence="2" id="KW-0238">DNA-binding</keyword>
<dbReference type="InterPro" id="IPR036390">
    <property type="entry name" value="WH_DNA-bd_sf"/>
</dbReference>
<feature type="domain" description="UbiC transcription regulator-associated" evidence="1">
    <location>
        <begin position="90"/>
        <end position="228"/>
    </location>
</feature>
<dbReference type="Pfam" id="PF07702">
    <property type="entry name" value="UTRA"/>
    <property type="match status" value="1"/>
</dbReference>
<dbReference type="SUPFAM" id="SSF46785">
    <property type="entry name" value="Winged helix' DNA-binding domain"/>
    <property type="match status" value="1"/>
</dbReference>
<dbReference type="OrthoDB" id="114741at2"/>
<gene>
    <name evidence="2" type="ORF">SAMN00768000_3751</name>
</gene>
<dbReference type="SMART" id="SM00866">
    <property type="entry name" value="UTRA"/>
    <property type="match status" value="1"/>
</dbReference>
<dbReference type="AlphaFoldDB" id="A0A1W1WPH9"/>
<evidence type="ECO:0000313" key="3">
    <source>
        <dbReference type="Proteomes" id="UP000192660"/>
    </source>
</evidence>
<dbReference type="Gene3D" id="1.10.10.10">
    <property type="entry name" value="Winged helix-like DNA-binding domain superfamily/Winged helix DNA-binding domain"/>
    <property type="match status" value="1"/>
</dbReference>
<evidence type="ECO:0000259" key="1">
    <source>
        <dbReference type="SMART" id="SM00866"/>
    </source>
</evidence>
<dbReference type="InterPro" id="IPR011663">
    <property type="entry name" value="UTRA"/>
</dbReference>
<accession>A0A1W1WPH9</accession>
<protein>
    <submittedName>
        <fullName evidence="2">DNA-binding transcriptional regulator, GntR family</fullName>
    </submittedName>
</protein>
<dbReference type="InterPro" id="IPR036388">
    <property type="entry name" value="WH-like_DNA-bd_sf"/>
</dbReference>
<keyword evidence="3" id="KW-1185">Reference proteome</keyword>
<dbReference type="InterPro" id="IPR028978">
    <property type="entry name" value="Chorismate_lyase_/UTRA_dom_sf"/>
</dbReference>
<organism evidence="2 3">
    <name type="scientific">Sulfobacillus thermosulfidooxidans (strain DSM 9293 / VKM B-1269 / AT-1)</name>
    <dbReference type="NCBI Taxonomy" id="929705"/>
    <lineage>
        <taxon>Bacteria</taxon>
        <taxon>Bacillati</taxon>
        <taxon>Bacillota</taxon>
        <taxon>Clostridia</taxon>
        <taxon>Eubacteriales</taxon>
        <taxon>Clostridiales Family XVII. Incertae Sedis</taxon>
        <taxon>Sulfobacillus</taxon>
    </lineage>
</organism>
<dbReference type="Gene3D" id="3.40.1410.10">
    <property type="entry name" value="Chorismate lyase-like"/>
    <property type="match status" value="1"/>
</dbReference>
<sequence>MTVSGRQPKQWDQIFQHLQQEIEAGWPADTAFWSAEDLHERFQISIGMANRILQELELGGWLYAVQGIRERRVVGKRHVSDRSTEFLRDPAWKRPWIKTIDAAIEDQPPDWVQAIRGPGPAWRWKSYQGDGIVTLAIADGWYDVDSPAVLLEKKPDRPFYRLLETHYGLLAGFEETVSARLATFEERDAFHVVGRAPLMVLQIDRVTRTRSGQVVEVVRLVDRASHYQLRYDVPYRQL</sequence>
<dbReference type="GO" id="GO:0003677">
    <property type="term" value="F:DNA binding"/>
    <property type="evidence" value="ECO:0007669"/>
    <property type="project" value="UniProtKB-KW"/>
</dbReference>
<dbReference type="PANTHER" id="PTHR44846">
    <property type="entry name" value="MANNOSYL-D-GLYCERATE TRANSPORT/METABOLISM SYSTEM REPRESSOR MNGR-RELATED"/>
    <property type="match status" value="1"/>
</dbReference>
<dbReference type="EMBL" id="FWWY01000002">
    <property type="protein sequence ID" value="SMC08211.1"/>
    <property type="molecule type" value="Genomic_DNA"/>
</dbReference>
<dbReference type="Proteomes" id="UP000192660">
    <property type="component" value="Unassembled WGS sequence"/>
</dbReference>
<proteinExistence type="predicted"/>
<name>A0A1W1WPH9_SULTA</name>
<dbReference type="RefSeq" id="WP_084662324.1">
    <property type="nucleotide sequence ID" value="NZ_FWWY01000002.1"/>
</dbReference>
<evidence type="ECO:0000313" key="2">
    <source>
        <dbReference type="EMBL" id="SMC08211.1"/>
    </source>
</evidence>
<dbReference type="SUPFAM" id="SSF64288">
    <property type="entry name" value="Chorismate lyase-like"/>
    <property type="match status" value="1"/>
</dbReference>
<dbReference type="GO" id="GO:0045892">
    <property type="term" value="P:negative regulation of DNA-templated transcription"/>
    <property type="evidence" value="ECO:0007669"/>
    <property type="project" value="TreeGrafter"/>
</dbReference>
<dbReference type="InterPro" id="IPR050679">
    <property type="entry name" value="Bact_HTH_transcr_reg"/>
</dbReference>